<dbReference type="Proteomes" id="UP000053758">
    <property type="component" value="Unassembled WGS sequence"/>
</dbReference>
<evidence type="ECO:0000256" key="1">
    <source>
        <dbReference type="ARBA" id="ARBA00022723"/>
    </source>
</evidence>
<dbReference type="AlphaFoldDB" id="A0A081CJV9"/>
<evidence type="ECO:0000313" key="9">
    <source>
        <dbReference type="EMBL" id="GAK66955.1"/>
    </source>
</evidence>
<keyword evidence="4" id="KW-0805">Transcription regulation</keyword>
<gene>
    <name evidence="9" type="ORF">PAN0_015c5180</name>
</gene>
<feature type="compositionally biased region" description="Basic and acidic residues" evidence="7">
    <location>
        <begin position="466"/>
        <end position="492"/>
    </location>
</feature>
<proteinExistence type="predicted"/>
<feature type="compositionally biased region" description="Low complexity" evidence="7">
    <location>
        <begin position="214"/>
        <end position="237"/>
    </location>
</feature>
<keyword evidence="5" id="KW-0804">Transcription</keyword>
<keyword evidence="10" id="KW-1185">Reference proteome</keyword>
<feature type="region of interest" description="Disordered" evidence="7">
    <location>
        <begin position="320"/>
        <end position="404"/>
    </location>
</feature>
<dbReference type="GeneID" id="26305926"/>
<dbReference type="GO" id="GO:0008270">
    <property type="term" value="F:zinc ion binding"/>
    <property type="evidence" value="ECO:0007669"/>
    <property type="project" value="UniProtKB-KW"/>
</dbReference>
<feature type="compositionally biased region" description="Low complexity" evidence="7">
    <location>
        <begin position="617"/>
        <end position="637"/>
    </location>
</feature>
<dbReference type="RefSeq" id="XP_014654975.1">
    <property type="nucleotide sequence ID" value="XM_014799489.1"/>
</dbReference>
<feature type="compositionally biased region" description="Basic and acidic residues" evidence="7">
    <location>
        <begin position="8"/>
        <end position="17"/>
    </location>
</feature>
<feature type="compositionally biased region" description="Pro residues" evidence="7">
    <location>
        <begin position="686"/>
        <end position="695"/>
    </location>
</feature>
<protein>
    <recommendedName>
        <fullName evidence="8">GATA-type domain-containing protein</fullName>
    </recommendedName>
</protein>
<dbReference type="PANTHER" id="PTHR47172">
    <property type="entry name" value="OS01G0976800 PROTEIN"/>
    <property type="match status" value="1"/>
</dbReference>
<dbReference type="InterPro" id="IPR000679">
    <property type="entry name" value="Znf_GATA"/>
</dbReference>
<keyword evidence="2 6" id="KW-0863">Zinc-finger</keyword>
<evidence type="ECO:0000256" key="7">
    <source>
        <dbReference type="SAM" id="MobiDB-lite"/>
    </source>
</evidence>
<organism evidence="9">
    <name type="scientific">Pseudozyma antarctica</name>
    <name type="common">Yeast</name>
    <name type="synonym">Candida antarctica</name>
    <dbReference type="NCBI Taxonomy" id="84753"/>
    <lineage>
        <taxon>Eukaryota</taxon>
        <taxon>Fungi</taxon>
        <taxon>Dikarya</taxon>
        <taxon>Basidiomycota</taxon>
        <taxon>Ustilaginomycotina</taxon>
        <taxon>Ustilaginomycetes</taxon>
        <taxon>Ustilaginales</taxon>
        <taxon>Ustilaginaceae</taxon>
        <taxon>Moesziomyces</taxon>
    </lineage>
</organism>
<keyword evidence="3" id="KW-0862">Zinc</keyword>
<reference evidence="9" key="1">
    <citation type="submission" date="2014-07" db="EMBL/GenBank/DDBJ databases">
        <title>Draft genome sequence of the yeast Pseudozyma antarctica JCM 10317 known as a producer of lipase B which used in a wide range of industrial applications.</title>
        <authorList>
            <person name="Morita T."/>
            <person name="Saika A."/>
            <person name="Koike H."/>
        </authorList>
    </citation>
    <scope>NUCLEOTIDE SEQUENCE</scope>
    <source>
        <strain evidence="9">JCM 10317</strain>
    </source>
</reference>
<evidence type="ECO:0000256" key="2">
    <source>
        <dbReference type="ARBA" id="ARBA00022771"/>
    </source>
</evidence>
<keyword evidence="1" id="KW-0479">Metal-binding</keyword>
<feature type="compositionally biased region" description="Low complexity" evidence="7">
    <location>
        <begin position="696"/>
        <end position="705"/>
    </location>
</feature>
<dbReference type="SMART" id="SM00401">
    <property type="entry name" value="ZnF_GATA"/>
    <property type="match status" value="1"/>
</dbReference>
<sequence length="739" mass="75455">MIPSARLRAQDPPESKSGENAAWEQGVGWPETLNPRVQCIADESQSFLLTPRCAALRWARSISNPPNSAMGDLDLVDLGAIWARFPPRLAPIGCDALARVLAFLLLRVRCWPAHSACESRYRRAQLASIGQPQRGALSVGCASRRARTAALSFSLPSSSSSSLSLSPSPSASACCHPSIHHPDPPSITRSSSSSSQSLPASTRRPRPSPPAIMSSDAAAPVPQSVAAPAAAPQESDSTASPFGATMLPRKDQESASADIHPPHHQISEADAAAVADAAAAAAAADASSAAQTITQLATAATEAASADAAAAAAAASAGAAAPNGTTDQPAPDATAAAPAAAPDNTDAAAPAAATAEQSNEAAAQPADDPTAPPAAAPAADAHEGDAKPTVEEPQETASGLPRNVESELRDIYSVSSAIANFCVAHVNQVNVPTPQKVRTVIQKALKLTSSLSMLLAQPEVALRQLDADDNKRPAESKLDSARKRQRSSDWDGNRSAGSPSTPGLPMAPFTPNSGLRVFPDGSLPTSFPSPGFDDVKGPQYKKRSRAPAPGSCQACGTSETPEWRRGPDGARTLCNACGLHYAKLVRKRMQQEGGEEASPSQPPPQLALVSLEELRASTKSAEAAAAAGLTPSASSASLNGTPLKGERSAWNTPSKPPRVPSALANSVIAPDLEADAQQTEAVSASLPPPPAPAPVSAPASGVVEPAPTPVSAPAPVDTSVIAPELAAEGGDERPMDTDQ</sequence>
<feature type="region of interest" description="Disordered" evidence="7">
    <location>
        <begin position="466"/>
        <end position="568"/>
    </location>
</feature>
<dbReference type="HOGENOM" id="CLU_022323_0_0_1"/>
<feature type="region of interest" description="Disordered" evidence="7">
    <location>
        <begin position="1"/>
        <end position="22"/>
    </location>
</feature>
<accession>A0A081CJV9</accession>
<dbReference type="GO" id="GO:0043565">
    <property type="term" value="F:sequence-specific DNA binding"/>
    <property type="evidence" value="ECO:0007669"/>
    <property type="project" value="InterPro"/>
</dbReference>
<evidence type="ECO:0000259" key="8">
    <source>
        <dbReference type="PROSITE" id="PS50114"/>
    </source>
</evidence>
<evidence type="ECO:0000313" key="10">
    <source>
        <dbReference type="Proteomes" id="UP000053758"/>
    </source>
</evidence>
<dbReference type="SUPFAM" id="SSF57716">
    <property type="entry name" value="Glucocorticoid receptor-like (DNA-binding domain)"/>
    <property type="match status" value="1"/>
</dbReference>
<evidence type="ECO:0000256" key="5">
    <source>
        <dbReference type="ARBA" id="ARBA00023163"/>
    </source>
</evidence>
<evidence type="ECO:0000256" key="6">
    <source>
        <dbReference type="PROSITE-ProRule" id="PRU00094"/>
    </source>
</evidence>
<feature type="domain" description="GATA-type" evidence="8">
    <location>
        <begin position="551"/>
        <end position="581"/>
    </location>
</feature>
<feature type="compositionally biased region" description="Low complexity" evidence="7">
    <location>
        <begin position="186"/>
        <end position="202"/>
    </location>
</feature>
<dbReference type="PROSITE" id="PS50114">
    <property type="entry name" value="GATA_ZN_FINGER_2"/>
    <property type="match status" value="1"/>
</dbReference>
<dbReference type="EMBL" id="DF830082">
    <property type="protein sequence ID" value="GAK66955.1"/>
    <property type="molecule type" value="Genomic_DNA"/>
</dbReference>
<dbReference type="PANTHER" id="PTHR47172:SF24">
    <property type="entry name" value="GATA ZINC FINGER DOMAIN-CONTAINING PROTEIN 14-RELATED"/>
    <property type="match status" value="1"/>
</dbReference>
<dbReference type="CDD" id="cd00202">
    <property type="entry name" value="ZnF_GATA"/>
    <property type="match status" value="1"/>
</dbReference>
<feature type="region of interest" description="Disordered" evidence="7">
    <location>
        <begin position="173"/>
        <end position="260"/>
    </location>
</feature>
<feature type="compositionally biased region" description="Basic and acidic residues" evidence="7">
    <location>
        <begin position="380"/>
        <end position="390"/>
    </location>
</feature>
<dbReference type="Pfam" id="PF00320">
    <property type="entry name" value="GATA"/>
    <property type="match status" value="1"/>
</dbReference>
<dbReference type="InterPro" id="IPR013088">
    <property type="entry name" value="Znf_NHR/GATA"/>
</dbReference>
<dbReference type="GO" id="GO:0006355">
    <property type="term" value="P:regulation of DNA-templated transcription"/>
    <property type="evidence" value="ECO:0007669"/>
    <property type="project" value="InterPro"/>
</dbReference>
<feature type="compositionally biased region" description="Low complexity" evidence="7">
    <location>
        <begin position="320"/>
        <end position="369"/>
    </location>
</feature>
<evidence type="ECO:0000256" key="3">
    <source>
        <dbReference type="ARBA" id="ARBA00022833"/>
    </source>
</evidence>
<feature type="region of interest" description="Disordered" evidence="7">
    <location>
        <begin position="588"/>
        <end position="739"/>
    </location>
</feature>
<dbReference type="Gene3D" id="3.30.50.10">
    <property type="entry name" value="Erythroid Transcription Factor GATA-1, subunit A"/>
    <property type="match status" value="1"/>
</dbReference>
<evidence type="ECO:0000256" key="4">
    <source>
        <dbReference type="ARBA" id="ARBA00023015"/>
    </source>
</evidence>
<feature type="compositionally biased region" description="Basic and acidic residues" evidence="7">
    <location>
        <begin position="730"/>
        <end position="739"/>
    </location>
</feature>
<name>A0A081CJV9_PSEA2</name>